<evidence type="ECO:0000313" key="2">
    <source>
        <dbReference type="Proteomes" id="UP000244892"/>
    </source>
</evidence>
<reference evidence="1 2" key="1">
    <citation type="submission" date="2018-05" db="EMBL/GenBank/DDBJ databases">
        <title>complete genome sequence of Aquabacterium olei NBRC 110486.</title>
        <authorList>
            <person name="Tang B."/>
            <person name="Chang J."/>
            <person name="Zhang L."/>
            <person name="Yang H."/>
        </authorList>
    </citation>
    <scope>NUCLEOTIDE SEQUENCE [LARGE SCALE GENOMIC DNA]</scope>
    <source>
        <strain evidence="1 2">NBRC 110486</strain>
    </source>
</reference>
<dbReference type="RefSeq" id="WP_109036070.1">
    <property type="nucleotide sequence ID" value="NZ_CP029210.1"/>
</dbReference>
<gene>
    <name evidence="1" type="ORF">DEH84_07160</name>
</gene>
<sequence>MGSACEQLNPSQVDETVDVSGCSYLVTAKRHSDSGTWSVSVEAVAIDGDPPETAWDGEIPVGAGFGSPLSALAAGKSWLAAHP</sequence>
<dbReference type="Proteomes" id="UP000244892">
    <property type="component" value="Chromosome"/>
</dbReference>
<protein>
    <submittedName>
        <fullName evidence="1">Uncharacterized protein</fullName>
    </submittedName>
</protein>
<dbReference type="KEGG" id="aon:DEH84_07160"/>
<proteinExistence type="predicted"/>
<keyword evidence="2" id="KW-1185">Reference proteome</keyword>
<evidence type="ECO:0000313" key="1">
    <source>
        <dbReference type="EMBL" id="AWI53233.1"/>
    </source>
</evidence>
<dbReference type="EMBL" id="CP029210">
    <property type="protein sequence ID" value="AWI53233.1"/>
    <property type="molecule type" value="Genomic_DNA"/>
</dbReference>
<dbReference type="AlphaFoldDB" id="A0A2U8FQE2"/>
<name>A0A2U8FQE2_9BURK</name>
<organism evidence="1 2">
    <name type="scientific">Aquabacterium olei</name>
    <dbReference type="NCBI Taxonomy" id="1296669"/>
    <lineage>
        <taxon>Bacteria</taxon>
        <taxon>Pseudomonadati</taxon>
        <taxon>Pseudomonadota</taxon>
        <taxon>Betaproteobacteria</taxon>
        <taxon>Burkholderiales</taxon>
        <taxon>Aquabacterium</taxon>
    </lineage>
</organism>
<accession>A0A2U8FQE2</accession>